<feature type="domain" description="Phosphoribosylglycinamide synthetase ATP-grasp (A)" evidence="5">
    <location>
        <begin position="7"/>
        <end position="52"/>
    </location>
</feature>
<dbReference type="EMBL" id="LSRX01006351">
    <property type="protein sequence ID" value="OLP73108.1"/>
    <property type="molecule type" value="Genomic_DNA"/>
</dbReference>
<dbReference type="SMART" id="SM01209">
    <property type="entry name" value="GARS_A"/>
    <property type="match status" value="1"/>
</dbReference>
<evidence type="ECO:0000256" key="3">
    <source>
        <dbReference type="ARBA" id="ARBA00022840"/>
    </source>
</evidence>
<dbReference type="Proteomes" id="UP000186817">
    <property type="component" value="Unassembled WGS sequence"/>
</dbReference>
<evidence type="ECO:0000256" key="2">
    <source>
        <dbReference type="ARBA" id="ARBA00022741"/>
    </source>
</evidence>
<evidence type="ECO:0000313" key="7">
    <source>
        <dbReference type="Proteomes" id="UP000186817"/>
    </source>
</evidence>
<proteinExistence type="predicted"/>
<dbReference type="InterPro" id="IPR000115">
    <property type="entry name" value="PRibGlycinamide_synth"/>
</dbReference>
<keyword evidence="7" id="KW-1185">Reference proteome</keyword>
<evidence type="ECO:0000259" key="5">
    <source>
        <dbReference type="Pfam" id="PF01071"/>
    </source>
</evidence>
<dbReference type="InterPro" id="IPR020561">
    <property type="entry name" value="PRibGlycinamid_synth_ATP-grasp"/>
</dbReference>
<keyword evidence="3" id="KW-0067">ATP-binding</keyword>
<evidence type="ECO:0000256" key="1">
    <source>
        <dbReference type="ARBA" id="ARBA00022598"/>
    </source>
</evidence>
<accession>A0A1Q9BQZ9</accession>
<sequence length="58" mass="6140">MDPTRPECSILALCDGKRIAVLPPAQDHKRIFDGDRGPNTGGMGAFAPTPAMFSVKSP</sequence>
<feature type="non-terminal residue" evidence="6">
    <location>
        <position position="58"/>
    </location>
</feature>
<dbReference type="SUPFAM" id="SSF56059">
    <property type="entry name" value="Glutathione synthetase ATP-binding domain-like"/>
    <property type="match status" value="1"/>
</dbReference>
<keyword evidence="2" id="KW-0547">Nucleotide-binding</keyword>
<evidence type="ECO:0000313" key="6">
    <source>
        <dbReference type="EMBL" id="OLP73108.1"/>
    </source>
</evidence>
<evidence type="ECO:0000256" key="4">
    <source>
        <dbReference type="SAM" id="MobiDB-lite"/>
    </source>
</evidence>
<protein>
    <submittedName>
        <fullName evidence="6">Bifunctional purine biosynthetic protein purD</fullName>
    </submittedName>
</protein>
<dbReference type="OrthoDB" id="446908at2759"/>
<dbReference type="PANTHER" id="PTHR43472:SF1">
    <property type="entry name" value="PHOSPHORIBOSYLAMINE--GLYCINE LIGASE, CHLOROPLASTIC"/>
    <property type="match status" value="1"/>
</dbReference>
<dbReference type="GO" id="GO:0009113">
    <property type="term" value="P:purine nucleobase biosynthetic process"/>
    <property type="evidence" value="ECO:0007669"/>
    <property type="project" value="InterPro"/>
</dbReference>
<dbReference type="PANTHER" id="PTHR43472">
    <property type="entry name" value="PHOSPHORIBOSYLAMINE--GLYCINE LIGASE"/>
    <property type="match status" value="1"/>
</dbReference>
<gene>
    <name evidence="6" type="primary">purD</name>
    <name evidence="6" type="ORF">AK812_SmicGene47791</name>
</gene>
<feature type="region of interest" description="Disordered" evidence="4">
    <location>
        <begin position="28"/>
        <end position="58"/>
    </location>
</feature>
<organism evidence="6 7">
    <name type="scientific">Symbiodinium microadriaticum</name>
    <name type="common">Dinoflagellate</name>
    <name type="synonym">Zooxanthella microadriatica</name>
    <dbReference type="NCBI Taxonomy" id="2951"/>
    <lineage>
        <taxon>Eukaryota</taxon>
        <taxon>Sar</taxon>
        <taxon>Alveolata</taxon>
        <taxon>Dinophyceae</taxon>
        <taxon>Suessiales</taxon>
        <taxon>Symbiodiniaceae</taxon>
        <taxon>Symbiodinium</taxon>
    </lineage>
</organism>
<name>A0A1Q9BQZ9_SYMMI</name>
<keyword evidence="1" id="KW-0436">Ligase</keyword>
<dbReference type="Gene3D" id="3.30.470.20">
    <property type="entry name" value="ATP-grasp fold, B domain"/>
    <property type="match status" value="1"/>
</dbReference>
<dbReference type="Pfam" id="PF01071">
    <property type="entry name" value="GARS_A"/>
    <property type="match status" value="1"/>
</dbReference>
<dbReference type="AlphaFoldDB" id="A0A1Q9BQZ9"/>
<dbReference type="GO" id="GO:0004637">
    <property type="term" value="F:phosphoribosylamine-glycine ligase activity"/>
    <property type="evidence" value="ECO:0007669"/>
    <property type="project" value="InterPro"/>
</dbReference>
<dbReference type="GO" id="GO:0005524">
    <property type="term" value="F:ATP binding"/>
    <property type="evidence" value="ECO:0007669"/>
    <property type="project" value="UniProtKB-KW"/>
</dbReference>
<comment type="caution">
    <text evidence="6">The sequence shown here is derived from an EMBL/GenBank/DDBJ whole genome shotgun (WGS) entry which is preliminary data.</text>
</comment>
<reference evidence="6 7" key="1">
    <citation type="submission" date="2016-02" db="EMBL/GenBank/DDBJ databases">
        <title>Genome analysis of coral dinoflagellate symbionts highlights evolutionary adaptations to a symbiotic lifestyle.</title>
        <authorList>
            <person name="Aranda M."/>
            <person name="Li Y."/>
            <person name="Liew Y.J."/>
            <person name="Baumgarten S."/>
            <person name="Simakov O."/>
            <person name="Wilson M."/>
            <person name="Piel J."/>
            <person name="Ashoor H."/>
            <person name="Bougouffa S."/>
            <person name="Bajic V.B."/>
            <person name="Ryu T."/>
            <person name="Ravasi T."/>
            <person name="Bayer T."/>
            <person name="Micklem G."/>
            <person name="Kim H."/>
            <person name="Bhak J."/>
            <person name="Lajeunesse T.C."/>
            <person name="Voolstra C.R."/>
        </authorList>
    </citation>
    <scope>NUCLEOTIDE SEQUENCE [LARGE SCALE GENOMIC DNA]</scope>
    <source>
        <strain evidence="6 7">CCMP2467</strain>
    </source>
</reference>